<evidence type="ECO:0000313" key="2">
    <source>
        <dbReference type="Proteomes" id="UP000239872"/>
    </source>
</evidence>
<organism evidence="1 2">
    <name type="scientific">Flavipsychrobacter stenotrophus</name>
    <dbReference type="NCBI Taxonomy" id="2077091"/>
    <lineage>
        <taxon>Bacteria</taxon>
        <taxon>Pseudomonadati</taxon>
        <taxon>Bacteroidota</taxon>
        <taxon>Chitinophagia</taxon>
        <taxon>Chitinophagales</taxon>
        <taxon>Chitinophagaceae</taxon>
        <taxon>Flavipsychrobacter</taxon>
    </lineage>
</organism>
<protein>
    <submittedName>
        <fullName evidence="1">Uncharacterized protein</fullName>
    </submittedName>
</protein>
<dbReference type="AlphaFoldDB" id="A0A2S7SW86"/>
<accession>A0A2S7SW86</accession>
<sequence>MIFLCSCGNKEGALSIDAIKEVPEDCKEAGCSFSDADHKDNPIMMSGGGDETYLCVNGKVVGFALVKSTPTAINDSTTNYNETYQYKDLELKVQMNQTHDGSEEDTFEGTITIRNKKGETVAKKFVGGCSC</sequence>
<dbReference type="EMBL" id="PPSL01000002">
    <property type="protein sequence ID" value="PQJ11202.1"/>
    <property type="molecule type" value="Genomic_DNA"/>
</dbReference>
<dbReference type="Proteomes" id="UP000239872">
    <property type="component" value="Unassembled WGS sequence"/>
</dbReference>
<comment type="caution">
    <text evidence="1">The sequence shown here is derived from an EMBL/GenBank/DDBJ whole genome shotgun (WGS) entry which is preliminary data.</text>
</comment>
<evidence type="ECO:0000313" key="1">
    <source>
        <dbReference type="EMBL" id="PQJ11202.1"/>
    </source>
</evidence>
<name>A0A2S7SW86_9BACT</name>
<gene>
    <name evidence="1" type="ORF">CJD36_005190</name>
</gene>
<proteinExistence type="predicted"/>
<keyword evidence="2" id="KW-1185">Reference proteome</keyword>
<reference evidence="1 2" key="1">
    <citation type="submission" date="2018-01" db="EMBL/GenBank/DDBJ databases">
        <title>A novel member of the phylum Bacteroidetes isolated from glacier ice.</title>
        <authorList>
            <person name="Liu Q."/>
            <person name="Xin Y.-H."/>
        </authorList>
    </citation>
    <scope>NUCLEOTIDE SEQUENCE [LARGE SCALE GENOMIC DNA]</scope>
    <source>
        <strain evidence="1 2">RB1R16</strain>
    </source>
</reference>